<dbReference type="AlphaFoldDB" id="A0A0R2NP53"/>
<dbReference type="EMBL" id="AYGX02000078">
    <property type="protein sequence ID" value="KRO27481.1"/>
    <property type="molecule type" value="Genomic_DNA"/>
</dbReference>
<proteinExistence type="predicted"/>
<gene>
    <name evidence="2" type="ORF">DY78_GL003173</name>
</gene>
<dbReference type="RefSeq" id="WP_033613679.1">
    <property type="nucleotide sequence ID" value="NZ_AYGX02000078.1"/>
</dbReference>
<reference evidence="2 3" key="1">
    <citation type="journal article" date="2015" name="Genome Announc.">
        <title>Expanding the biotechnology potential of lactobacilli through comparative genomics of 213 strains and associated genera.</title>
        <authorList>
            <person name="Sun Z."/>
            <person name="Harris H.M."/>
            <person name="McCann A."/>
            <person name="Guo C."/>
            <person name="Argimon S."/>
            <person name="Zhang W."/>
            <person name="Yang X."/>
            <person name="Jeffery I.B."/>
            <person name="Cooney J.C."/>
            <person name="Kagawa T.F."/>
            <person name="Liu W."/>
            <person name="Song Y."/>
            <person name="Salvetti E."/>
            <person name="Wrobel A."/>
            <person name="Rasinkangas P."/>
            <person name="Parkhill J."/>
            <person name="Rea M.C."/>
            <person name="O'Sullivan O."/>
            <person name="Ritari J."/>
            <person name="Douillard F.P."/>
            <person name="Paul Ross R."/>
            <person name="Yang R."/>
            <person name="Briner A.E."/>
            <person name="Felis G.E."/>
            <person name="de Vos W.M."/>
            <person name="Barrangou R."/>
            <person name="Klaenhammer T.R."/>
            <person name="Caufield P.W."/>
            <person name="Cui Y."/>
            <person name="Zhang H."/>
            <person name="O'Toole P.W."/>
        </authorList>
    </citation>
    <scope>NUCLEOTIDE SEQUENCE [LARGE SCALE GENOMIC DNA]</scope>
    <source>
        <strain evidence="2 3">DSM 21115</strain>
    </source>
</reference>
<dbReference type="Proteomes" id="UP000050920">
    <property type="component" value="Unassembled WGS sequence"/>
</dbReference>
<sequence length="72" mass="7321">MLWLKIWLAVIAAGCAGVGRRGADLGPKGGPEGAWAPDRNPLSVTQVGPQLVSEKAPSPAGDTAAHFRTTGS</sequence>
<keyword evidence="3" id="KW-1185">Reference proteome</keyword>
<comment type="caution">
    <text evidence="2">The sequence shown here is derived from an EMBL/GenBank/DDBJ whole genome shotgun (WGS) entry which is preliminary data.</text>
</comment>
<name>A0A0R2NP53_9LACO</name>
<feature type="region of interest" description="Disordered" evidence="1">
    <location>
        <begin position="20"/>
        <end position="72"/>
    </location>
</feature>
<evidence type="ECO:0000256" key="1">
    <source>
        <dbReference type="SAM" id="MobiDB-lite"/>
    </source>
</evidence>
<evidence type="ECO:0000313" key="2">
    <source>
        <dbReference type="EMBL" id="KRO27481.1"/>
    </source>
</evidence>
<accession>A0A0R2NP53</accession>
<protein>
    <submittedName>
        <fullName evidence="2">Uncharacterized protein</fullName>
    </submittedName>
</protein>
<organism evidence="2 3">
    <name type="scientific">Lactiplantibacillus fabifermentans DSM 21115</name>
    <dbReference type="NCBI Taxonomy" id="1413187"/>
    <lineage>
        <taxon>Bacteria</taxon>
        <taxon>Bacillati</taxon>
        <taxon>Bacillota</taxon>
        <taxon>Bacilli</taxon>
        <taxon>Lactobacillales</taxon>
        <taxon>Lactobacillaceae</taxon>
        <taxon>Lactiplantibacillus</taxon>
    </lineage>
</organism>
<evidence type="ECO:0000313" key="3">
    <source>
        <dbReference type="Proteomes" id="UP000050920"/>
    </source>
</evidence>